<keyword evidence="4" id="KW-0274">FAD</keyword>
<dbReference type="Pfam" id="PF00766">
    <property type="entry name" value="ETF_alpha"/>
    <property type="match status" value="1"/>
</dbReference>
<dbReference type="InterPro" id="IPR001308">
    <property type="entry name" value="ETF_a/FixB"/>
</dbReference>
<dbReference type="Proteomes" id="UP000437709">
    <property type="component" value="Unassembled WGS sequence"/>
</dbReference>
<dbReference type="InterPro" id="IPR029035">
    <property type="entry name" value="DHS-like_NAD/FAD-binding_dom"/>
</dbReference>
<dbReference type="GO" id="GO:0009055">
    <property type="term" value="F:electron transfer activity"/>
    <property type="evidence" value="ECO:0007669"/>
    <property type="project" value="InterPro"/>
</dbReference>
<dbReference type="InterPro" id="IPR014731">
    <property type="entry name" value="ETF_asu_C"/>
</dbReference>
<keyword evidence="7" id="KW-1185">Reference proteome</keyword>
<accession>A0A6N7EJF1</accession>
<dbReference type="Pfam" id="PF01012">
    <property type="entry name" value="ETF"/>
    <property type="match status" value="1"/>
</dbReference>
<dbReference type="InterPro" id="IPR014729">
    <property type="entry name" value="Rossmann-like_a/b/a_fold"/>
</dbReference>
<dbReference type="SUPFAM" id="SSF52402">
    <property type="entry name" value="Adenine nucleotide alpha hydrolases-like"/>
    <property type="match status" value="1"/>
</dbReference>
<evidence type="ECO:0000256" key="2">
    <source>
        <dbReference type="ARBA" id="ARBA00011355"/>
    </source>
</evidence>
<gene>
    <name evidence="6" type="ORF">GB881_16005</name>
</gene>
<keyword evidence="4" id="KW-0285">Flavoprotein</keyword>
<comment type="subunit">
    <text evidence="2">Heterodimer of an alpha and a beta subunit.</text>
</comment>
<feature type="binding site" evidence="4">
    <location>
        <begin position="253"/>
        <end position="257"/>
    </location>
    <ligand>
        <name>FAD</name>
        <dbReference type="ChEBI" id="CHEBI:57692"/>
    </ligand>
</feature>
<comment type="caution">
    <text evidence="6">The sequence shown here is derived from an EMBL/GenBank/DDBJ whole genome shotgun (WGS) entry which is preliminary data.</text>
</comment>
<sequence length="326" mass="32454">MSVPELAERPVLVVVDHVGGALTAASAEVLTLARELAGAAGVAAVALETPDTDALARFGVPTVYLPDLDGANPTVSAVAAEAVLAAVELAGAGAVLLTSSFAGKELAARLAVALGSGAVVDATGVEKGASGLVASKVVLQGTWSTTCTVTRGVPVIAVKATAVEAVEAPGGEPALVSVPVDLSTAARAVRVVSRTEHPRGGRVPLGEARSVVVGGRGVEGDFSLVTELADEIGAAVGATRVATDEGWIEHAAQVGQTGVTISPRLYIGVGVSGAIHHTAGMQSAETVVAVNSDPEAPIFEMADLGIVGDLNDVLPQAVAELRRLRG</sequence>
<dbReference type="RefSeq" id="WP_152196304.1">
    <property type="nucleotide sequence ID" value="NZ_VUKD01000005.1"/>
</dbReference>
<dbReference type="Gene3D" id="3.40.50.1220">
    <property type="entry name" value="TPP-binding domain"/>
    <property type="match status" value="1"/>
</dbReference>
<evidence type="ECO:0000256" key="3">
    <source>
        <dbReference type="ARBA" id="ARBA00025649"/>
    </source>
</evidence>
<evidence type="ECO:0000259" key="5">
    <source>
        <dbReference type="SMART" id="SM00893"/>
    </source>
</evidence>
<feature type="domain" description="Electron transfer flavoprotein alpha/beta-subunit N-terminal" evidence="5">
    <location>
        <begin position="11"/>
        <end position="195"/>
    </location>
</feature>
<dbReference type="PIRSF" id="PIRSF000089">
    <property type="entry name" value="Electra_flavoP_a"/>
    <property type="match status" value="1"/>
</dbReference>
<name>A0A6N7EJF1_9MICO</name>
<dbReference type="EMBL" id="WHPC01000086">
    <property type="protein sequence ID" value="MPV38522.1"/>
    <property type="molecule type" value="Genomic_DNA"/>
</dbReference>
<evidence type="ECO:0000256" key="4">
    <source>
        <dbReference type="PIRSR" id="PIRSR000089-1"/>
    </source>
</evidence>
<comment type="function">
    <text evidence="3">The electron transfer flavoprotein serves as a specific electron acceptor for other dehydrogenases. It transfers the electrons to the main respiratory chain via ETF-ubiquinone oxidoreductase (ETF dehydrogenase).</text>
</comment>
<proteinExistence type="inferred from homology"/>
<comment type="similarity">
    <text evidence="1">Belongs to the ETF alpha-subunit/FixB family.</text>
</comment>
<dbReference type="Gene3D" id="3.40.50.620">
    <property type="entry name" value="HUPs"/>
    <property type="match status" value="1"/>
</dbReference>
<feature type="binding site" evidence="4">
    <location>
        <position position="291"/>
    </location>
    <ligand>
        <name>FAD</name>
        <dbReference type="ChEBI" id="CHEBI:57692"/>
    </ligand>
</feature>
<feature type="binding site" evidence="4">
    <location>
        <begin position="270"/>
        <end position="277"/>
    </location>
    <ligand>
        <name>FAD</name>
        <dbReference type="ChEBI" id="CHEBI:57692"/>
    </ligand>
</feature>
<evidence type="ECO:0000313" key="6">
    <source>
        <dbReference type="EMBL" id="MPV38522.1"/>
    </source>
</evidence>
<reference evidence="6 7" key="1">
    <citation type="submission" date="2019-10" db="EMBL/GenBank/DDBJ databases">
        <title>Georgenia wutianyii sp. nov. and Georgenia yuyongxinii sp. nov. isolated from plateau pika (Ochotona curzoniae) in the Qinghai-Tibet plateau of China.</title>
        <authorList>
            <person name="Tian Z."/>
        </authorList>
    </citation>
    <scope>NUCLEOTIDE SEQUENCE [LARGE SCALE GENOMIC DNA]</scope>
    <source>
        <strain evidence="6 7">JCM 19765</strain>
    </source>
</reference>
<evidence type="ECO:0000256" key="1">
    <source>
        <dbReference type="ARBA" id="ARBA00005817"/>
    </source>
</evidence>
<dbReference type="SMART" id="SM00893">
    <property type="entry name" value="ETF"/>
    <property type="match status" value="1"/>
</dbReference>
<dbReference type="GO" id="GO:0033539">
    <property type="term" value="P:fatty acid beta-oxidation using acyl-CoA dehydrogenase"/>
    <property type="evidence" value="ECO:0007669"/>
    <property type="project" value="TreeGrafter"/>
</dbReference>
<evidence type="ECO:0000313" key="7">
    <source>
        <dbReference type="Proteomes" id="UP000437709"/>
    </source>
</evidence>
<organism evidence="6 7">
    <name type="scientific">Georgenia subflava</name>
    <dbReference type="NCBI Taxonomy" id="1622177"/>
    <lineage>
        <taxon>Bacteria</taxon>
        <taxon>Bacillati</taxon>
        <taxon>Actinomycetota</taxon>
        <taxon>Actinomycetes</taxon>
        <taxon>Micrococcales</taxon>
        <taxon>Bogoriellaceae</taxon>
        <taxon>Georgenia</taxon>
    </lineage>
</organism>
<protein>
    <submittedName>
        <fullName evidence="6">Electron transfer flavoprotein subunit alpha/FixB family protein</fullName>
    </submittedName>
</protein>
<feature type="binding site" evidence="4">
    <location>
        <position position="216"/>
    </location>
    <ligand>
        <name>FAD</name>
        <dbReference type="ChEBI" id="CHEBI:57692"/>
    </ligand>
</feature>
<feature type="binding site" evidence="4">
    <location>
        <begin position="239"/>
        <end position="240"/>
    </location>
    <ligand>
        <name>FAD</name>
        <dbReference type="ChEBI" id="CHEBI:57692"/>
    </ligand>
</feature>
<comment type="cofactor">
    <cofactor evidence="4">
        <name>FAD</name>
        <dbReference type="ChEBI" id="CHEBI:57692"/>
    </cofactor>
    <text evidence="4">Binds 1 FAD per dimer.</text>
</comment>
<dbReference type="PANTHER" id="PTHR43153:SF1">
    <property type="entry name" value="ELECTRON TRANSFER FLAVOPROTEIN SUBUNIT ALPHA, MITOCHONDRIAL"/>
    <property type="match status" value="1"/>
</dbReference>
<dbReference type="InterPro" id="IPR014730">
    <property type="entry name" value="ETF_a/b_N"/>
</dbReference>
<dbReference type="AlphaFoldDB" id="A0A6N7EJF1"/>
<dbReference type="PANTHER" id="PTHR43153">
    <property type="entry name" value="ELECTRON TRANSFER FLAVOPROTEIN ALPHA"/>
    <property type="match status" value="1"/>
</dbReference>
<dbReference type="OrthoDB" id="9770286at2"/>
<dbReference type="SUPFAM" id="SSF52467">
    <property type="entry name" value="DHS-like NAD/FAD-binding domain"/>
    <property type="match status" value="1"/>
</dbReference>
<dbReference type="GO" id="GO:0050660">
    <property type="term" value="F:flavin adenine dinucleotide binding"/>
    <property type="evidence" value="ECO:0007669"/>
    <property type="project" value="InterPro"/>
</dbReference>